<sequence length="91" mass="10217">MAPKRELLKGPVCLPEPQLRATSYTQKPASKDEVSVRTGKEPDIPVIEFSFQTPKPFLDPSIIQRRVQAEKQWKAEQEKKQKSEAGPSQGA</sequence>
<evidence type="ECO:0000313" key="2">
    <source>
        <dbReference type="EMBL" id="PMD61469.1"/>
    </source>
</evidence>
<proteinExistence type="predicted"/>
<organism evidence="2 3">
    <name type="scientific">Hyaloscypha bicolor E</name>
    <dbReference type="NCBI Taxonomy" id="1095630"/>
    <lineage>
        <taxon>Eukaryota</taxon>
        <taxon>Fungi</taxon>
        <taxon>Dikarya</taxon>
        <taxon>Ascomycota</taxon>
        <taxon>Pezizomycotina</taxon>
        <taxon>Leotiomycetes</taxon>
        <taxon>Helotiales</taxon>
        <taxon>Hyaloscyphaceae</taxon>
        <taxon>Hyaloscypha</taxon>
        <taxon>Hyaloscypha bicolor</taxon>
    </lineage>
</organism>
<protein>
    <submittedName>
        <fullName evidence="2">Uncharacterized protein</fullName>
    </submittedName>
</protein>
<evidence type="ECO:0000256" key="1">
    <source>
        <dbReference type="SAM" id="MobiDB-lite"/>
    </source>
</evidence>
<dbReference type="InParanoid" id="A0A2J6TEP4"/>
<dbReference type="AlphaFoldDB" id="A0A2J6TEP4"/>
<name>A0A2J6TEP4_9HELO</name>
<accession>A0A2J6TEP4</accession>
<evidence type="ECO:0000313" key="3">
    <source>
        <dbReference type="Proteomes" id="UP000235371"/>
    </source>
</evidence>
<reference evidence="2 3" key="1">
    <citation type="submission" date="2016-04" db="EMBL/GenBank/DDBJ databases">
        <title>A degradative enzymes factory behind the ericoid mycorrhizal symbiosis.</title>
        <authorList>
            <consortium name="DOE Joint Genome Institute"/>
            <person name="Martino E."/>
            <person name="Morin E."/>
            <person name="Grelet G."/>
            <person name="Kuo A."/>
            <person name="Kohler A."/>
            <person name="Daghino S."/>
            <person name="Barry K."/>
            <person name="Choi C."/>
            <person name="Cichocki N."/>
            <person name="Clum A."/>
            <person name="Copeland A."/>
            <person name="Hainaut M."/>
            <person name="Haridas S."/>
            <person name="Labutti K."/>
            <person name="Lindquist E."/>
            <person name="Lipzen A."/>
            <person name="Khouja H.-R."/>
            <person name="Murat C."/>
            <person name="Ohm R."/>
            <person name="Olson A."/>
            <person name="Spatafora J."/>
            <person name="Veneault-Fourrey C."/>
            <person name="Henrissat B."/>
            <person name="Grigoriev I."/>
            <person name="Martin F."/>
            <person name="Perotto S."/>
        </authorList>
    </citation>
    <scope>NUCLEOTIDE SEQUENCE [LARGE SCALE GENOMIC DNA]</scope>
    <source>
        <strain evidence="2 3">E</strain>
    </source>
</reference>
<dbReference type="Proteomes" id="UP000235371">
    <property type="component" value="Unassembled WGS sequence"/>
</dbReference>
<dbReference type="GeneID" id="36580359"/>
<dbReference type="RefSeq" id="XP_024738373.1">
    <property type="nucleotide sequence ID" value="XM_024872278.1"/>
</dbReference>
<feature type="compositionally biased region" description="Basic and acidic residues" evidence="1">
    <location>
        <begin position="29"/>
        <end position="39"/>
    </location>
</feature>
<gene>
    <name evidence="2" type="ORF">K444DRAFT_371198</name>
</gene>
<dbReference type="OrthoDB" id="3513895at2759"/>
<dbReference type="EMBL" id="KZ613786">
    <property type="protein sequence ID" value="PMD61469.1"/>
    <property type="molecule type" value="Genomic_DNA"/>
</dbReference>
<keyword evidence="3" id="KW-1185">Reference proteome</keyword>
<feature type="region of interest" description="Disordered" evidence="1">
    <location>
        <begin position="69"/>
        <end position="91"/>
    </location>
</feature>
<feature type="compositionally biased region" description="Basic and acidic residues" evidence="1">
    <location>
        <begin position="69"/>
        <end position="83"/>
    </location>
</feature>
<feature type="region of interest" description="Disordered" evidence="1">
    <location>
        <begin position="1"/>
        <end position="39"/>
    </location>
</feature>